<comment type="caution">
    <text evidence="1">The sequence shown here is derived from an EMBL/GenBank/DDBJ whole genome shotgun (WGS) entry which is preliminary data.</text>
</comment>
<accession>A0A8T0GHA6</accession>
<keyword evidence="2" id="KW-1185">Reference proteome</keyword>
<dbReference type="Proteomes" id="UP000822688">
    <property type="component" value="Chromosome 11"/>
</dbReference>
<organism evidence="1 2">
    <name type="scientific">Ceratodon purpureus</name>
    <name type="common">Fire moss</name>
    <name type="synonym">Dicranum purpureum</name>
    <dbReference type="NCBI Taxonomy" id="3225"/>
    <lineage>
        <taxon>Eukaryota</taxon>
        <taxon>Viridiplantae</taxon>
        <taxon>Streptophyta</taxon>
        <taxon>Embryophyta</taxon>
        <taxon>Bryophyta</taxon>
        <taxon>Bryophytina</taxon>
        <taxon>Bryopsida</taxon>
        <taxon>Dicranidae</taxon>
        <taxon>Pseudoditrichales</taxon>
        <taxon>Ditrichaceae</taxon>
        <taxon>Ceratodon</taxon>
    </lineage>
</organism>
<protein>
    <submittedName>
        <fullName evidence="1">Uncharacterized protein</fullName>
    </submittedName>
</protein>
<evidence type="ECO:0000313" key="1">
    <source>
        <dbReference type="EMBL" id="KAG0557927.1"/>
    </source>
</evidence>
<dbReference type="AlphaFoldDB" id="A0A8T0GHA6"/>
<evidence type="ECO:0000313" key="2">
    <source>
        <dbReference type="Proteomes" id="UP000822688"/>
    </source>
</evidence>
<proteinExistence type="predicted"/>
<dbReference type="EMBL" id="CM026432">
    <property type="protein sequence ID" value="KAG0557927.1"/>
    <property type="molecule type" value="Genomic_DNA"/>
</dbReference>
<name>A0A8T0GHA6_CERPU</name>
<sequence>MQSRPIIHTCTCTQTQHMFHMTDSPSTFHSLNLLLWRSTECVMHFTPKDDELYDPVNLSMGQHALEAQAPLL</sequence>
<gene>
    <name evidence="1" type="ORF">KC19_11G166700</name>
</gene>
<reference evidence="1 2" key="1">
    <citation type="submission" date="2020-06" db="EMBL/GenBank/DDBJ databases">
        <title>WGS assembly of Ceratodon purpureus strain R40.</title>
        <authorList>
            <person name="Carey S.B."/>
            <person name="Jenkins J."/>
            <person name="Shu S."/>
            <person name="Lovell J.T."/>
            <person name="Sreedasyam A."/>
            <person name="Maumus F."/>
            <person name="Tiley G.P."/>
            <person name="Fernandez-Pozo N."/>
            <person name="Barry K."/>
            <person name="Chen C."/>
            <person name="Wang M."/>
            <person name="Lipzen A."/>
            <person name="Daum C."/>
            <person name="Saski C.A."/>
            <person name="Payton A.C."/>
            <person name="Mcbreen J.C."/>
            <person name="Conrad R.E."/>
            <person name="Kollar L.M."/>
            <person name="Olsson S."/>
            <person name="Huttunen S."/>
            <person name="Landis J.B."/>
            <person name="Wickett N.J."/>
            <person name="Johnson M.G."/>
            <person name="Rensing S.A."/>
            <person name="Grimwood J."/>
            <person name="Schmutz J."/>
            <person name="Mcdaniel S.F."/>
        </authorList>
    </citation>
    <scope>NUCLEOTIDE SEQUENCE [LARGE SCALE GENOMIC DNA]</scope>
    <source>
        <strain evidence="1 2">R40</strain>
    </source>
</reference>